<comment type="function">
    <text evidence="4">Probable S-adenosyl-L-methionine-dependent methyltransferase.</text>
</comment>
<dbReference type="PANTHER" id="PTHR21008">
    <property type="entry name" value="S-ADENOSYLMETHIONINE SENSOR UPSTREAM OF MTORC1-RELATED"/>
    <property type="match status" value="1"/>
</dbReference>
<evidence type="ECO:0000256" key="2">
    <source>
        <dbReference type="ARBA" id="ARBA00022679"/>
    </source>
</evidence>
<reference evidence="6" key="1">
    <citation type="journal article" date="2012" name="Proc. Natl. Acad. Sci. U.S.A.">
        <title>Antigenic diversity is generated by distinct evolutionary mechanisms in African trypanosome species.</title>
        <authorList>
            <person name="Jackson A.P."/>
            <person name="Berry A."/>
            <person name="Aslett M."/>
            <person name="Allison H.C."/>
            <person name="Burton P."/>
            <person name="Vavrova-Anderson J."/>
            <person name="Brown R."/>
            <person name="Browne H."/>
            <person name="Corton N."/>
            <person name="Hauser H."/>
            <person name="Gamble J."/>
            <person name="Gilderthorp R."/>
            <person name="Marcello L."/>
            <person name="McQuillan J."/>
            <person name="Otto T.D."/>
            <person name="Quail M.A."/>
            <person name="Sanders M.J."/>
            <person name="van Tonder A."/>
            <person name="Ginger M.L."/>
            <person name="Field M.C."/>
            <person name="Barry J.D."/>
            <person name="Hertz-Fowler C."/>
            <person name="Berriman M."/>
        </authorList>
    </citation>
    <scope>NUCLEOTIDE SEQUENCE</scope>
    <source>
        <strain evidence="6">IL3000</strain>
    </source>
</reference>
<dbReference type="HAMAP" id="MF_03044">
    <property type="entry name" value="BMT2"/>
    <property type="match status" value="1"/>
</dbReference>
<evidence type="ECO:0000256" key="5">
    <source>
        <dbReference type="SAM" id="MobiDB-lite"/>
    </source>
</evidence>
<dbReference type="AlphaFoldDB" id="G0URQ6"/>
<dbReference type="VEuPathDB" id="TriTrypDB:TcIL3000_8_2870"/>
<evidence type="ECO:0000256" key="3">
    <source>
        <dbReference type="ARBA" id="ARBA00022691"/>
    </source>
</evidence>
<evidence type="ECO:0000313" key="6">
    <source>
        <dbReference type="EMBL" id="CCC92068.1"/>
    </source>
</evidence>
<dbReference type="GO" id="GO:0008168">
    <property type="term" value="F:methyltransferase activity"/>
    <property type="evidence" value="ECO:0007669"/>
    <property type="project" value="UniProtKB-UniRule"/>
</dbReference>
<dbReference type="GO" id="GO:1904262">
    <property type="term" value="P:negative regulation of TORC1 signaling"/>
    <property type="evidence" value="ECO:0007669"/>
    <property type="project" value="TreeGrafter"/>
</dbReference>
<feature type="binding site" evidence="4">
    <location>
        <position position="341"/>
    </location>
    <ligand>
        <name>S-adenosyl-L-methionine</name>
        <dbReference type="ChEBI" id="CHEBI:59789"/>
    </ligand>
</feature>
<keyword evidence="3 4" id="KW-0949">S-adenosyl-L-methionine</keyword>
<accession>G0URQ6</accession>
<dbReference type="GO" id="GO:0032259">
    <property type="term" value="P:methylation"/>
    <property type="evidence" value="ECO:0007669"/>
    <property type="project" value="UniProtKB-KW"/>
</dbReference>
<proteinExistence type="inferred from homology"/>
<evidence type="ECO:0000256" key="4">
    <source>
        <dbReference type="HAMAP-Rule" id="MF_03044"/>
    </source>
</evidence>
<dbReference type="InterPro" id="IPR021867">
    <property type="entry name" value="Bmt2/SAMTOR"/>
</dbReference>
<dbReference type="EC" id="2.1.1.-" evidence="4"/>
<gene>
    <name evidence="6" type="ORF">TCIL3000_8_2870</name>
</gene>
<dbReference type="Gene3D" id="3.40.50.150">
    <property type="entry name" value="Vaccinia Virus protein VP39"/>
    <property type="match status" value="1"/>
</dbReference>
<name>G0URQ6_TRYCI</name>
<evidence type="ECO:0000256" key="1">
    <source>
        <dbReference type="ARBA" id="ARBA00022603"/>
    </source>
</evidence>
<protein>
    <recommendedName>
        <fullName evidence="4">Probable methyltransferase BMT2 homolog</fullName>
        <ecNumber evidence="4">2.1.1.-</ecNumber>
    </recommendedName>
</protein>
<keyword evidence="1 4" id="KW-0489">Methyltransferase</keyword>
<dbReference type="EMBL" id="HE575321">
    <property type="protein sequence ID" value="CCC92068.1"/>
    <property type="molecule type" value="Genomic_DNA"/>
</dbReference>
<organism evidence="6">
    <name type="scientific">Trypanosoma congolense (strain IL3000)</name>
    <dbReference type="NCBI Taxonomy" id="1068625"/>
    <lineage>
        <taxon>Eukaryota</taxon>
        <taxon>Discoba</taxon>
        <taxon>Euglenozoa</taxon>
        <taxon>Kinetoplastea</taxon>
        <taxon>Metakinetoplastina</taxon>
        <taxon>Trypanosomatida</taxon>
        <taxon>Trypanosomatidae</taxon>
        <taxon>Trypanosoma</taxon>
        <taxon>Nannomonas</taxon>
    </lineage>
</organism>
<feature type="binding site" evidence="4">
    <location>
        <position position="315"/>
    </location>
    <ligand>
        <name>S-adenosyl-L-methionine</name>
        <dbReference type="ChEBI" id="CHEBI:59789"/>
    </ligand>
</feature>
<dbReference type="InterPro" id="IPR029063">
    <property type="entry name" value="SAM-dependent_MTases_sf"/>
</dbReference>
<dbReference type="PANTHER" id="PTHR21008:SF0">
    <property type="entry name" value="S-ADENOSYLMETHIONINE SENSOR UPSTREAM OF MTORC1"/>
    <property type="match status" value="1"/>
</dbReference>
<sequence length="551" mass="60098">MSGSGDQADNVSPSGEVAPTASGDYLNSQQQMSSVIKSFHHRLQQRMAATSSAGLSSESEEDRWFRLIAEEKEQLALYATAMHGIATRFWKPDKGKSKGGACEGDITDLSIAVTAASDDVESHITKRPRDVGEDEDELHGKEELISGFVQHDDRIRYTLRCVGEYFLGVCRMPPMEHVQQTGNCTSNGVTEETAPAARGVVCYEKLPLMISSLAKIWRKDFYSAHGRQAAAGEVETEVFRVLGLTKGLLADDHNALECPLLPEKKLLKEEPVKELVARCMARTHKEIFRRCLRNHPHSKTAFRDSSTTLRVLDVGSCYGPFSGRSVTNGIVSIPLEVTALDLSPYEGSNVIKADWLAVQFHNAAEVCDSHGSRATATAIGERKEACDSVVGSSSCADVPIVRINKACGEEHVSIARGAFDAVFFCLMLSFLPHPSLRYRACLHAYLALKDGGLLVVVSTRTQGARRSRWVEDWVACIEGIGFKRVHKNIMKQLVGLSFSKLPAGSTGIPCGPDGDAGSWIKRMMSCAGAVNRLRTIADEPHSEIGEAEGPY</sequence>
<comment type="similarity">
    <text evidence="4">Belongs to the BMT2 family.</text>
</comment>
<dbReference type="SUPFAM" id="SSF53335">
    <property type="entry name" value="S-adenosyl-L-methionine-dependent methyltransferases"/>
    <property type="match status" value="1"/>
</dbReference>
<feature type="region of interest" description="Disordered" evidence="5">
    <location>
        <begin position="1"/>
        <end position="26"/>
    </location>
</feature>
<keyword evidence="2 4" id="KW-0808">Transferase</keyword>
<feature type="compositionally biased region" description="Polar residues" evidence="5">
    <location>
        <begin position="1"/>
        <end position="13"/>
    </location>
</feature>